<dbReference type="Proteomes" id="UP001494588">
    <property type="component" value="Unassembled WGS sequence"/>
</dbReference>
<protein>
    <submittedName>
        <fullName evidence="3">Endo alpha-1,4 polygalactosaminidase</fullName>
    </submittedName>
</protein>
<dbReference type="Pfam" id="PF03537">
    <property type="entry name" value="Glyco_hydro_114"/>
    <property type="match status" value="1"/>
</dbReference>
<dbReference type="RefSeq" id="WP_233471756.1">
    <property type="nucleotide sequence ID" value="NZ_CAJHCS010000005.1"/>
</dbReference>
<evidence type="ECO:0000256" key="1">
    <source>
        <dbReference type="SAM" id="MobiDB-lite"/>
    </source>
</evidence>
<evidence type="ECO:0000313" key="3">
    <source>
        <dbReference type="EMBL" id="MEM5284981.1"/>
    </source>
</evidence>
<keyword evidence="4" id="KW-1185">Reference proteome</keyword>
<sequence>MTFAALIQGCGGSGSDGSTEASASATGTTATTTPATVSNAAQWKPVASDTWQWQLRGTINTSYAVAIYDIDLFDVDASAIAALKRAGHKVVCYFSAGSSEDWRPDYATFRAADMGNALSGWTGEKWLDVRSSNVRAVMSNRLDLAVSKGCDGVEPDNVDGYVNSTGFPLTAQDQIDFNTFIAQQAHVRNLAVALKNDVDQIAALEHSFDFAVNEQCHEKSECGDYFMFTSDNKPVLNAEYASQYHDPAAQAALCQASRNANLRTLVLAAGLDDSYRFSCD</sequence>
<dbReference type="SUPFAM" id="SSF51445">
    <property type="entry name" value="(Trans)glycosidases"/>
    <property type="match status" value="1"/>
</dbReference>
<dbReference type="InterPro" id="IPR013785">
    <property type="entry name" value="Aldolase_TIM"/>
</dbReference>
<dbReference type="Gene3D" id="3.20.20.70">
    <property type="entry name" value="Aldolase class I"/>
    <property type="match status" value="1"/>
</dbReference>
<dbReference type="InterPro" id="IPR017853">
    <property type="entry name" value="GH"/>
</dbReference>
<organism evidence="3 4">
    <name type="scientific">Paraburkholderia sabiae</name>
    <dbReference type="NCBI Taxonomy" id="273251"/>
    <lineage>
        <taxon>Bacteria</taxon>
        <taxon>Pseudomonadati</taxon>
        <taxon>Pseudomonadota</taxon>
        <taxon>Betaproteobacteria</taxon>
        <taxon>Burkholderiales</taxon>
        <taxon>Burkholderiaceae</taxon>
        <taxon>Paraburkholderia</taxon>
    </lineage>
</organism>
<evidence type="ECO:0000259" key="2">
    <source>
        <dbReference type="Pfam" id="PF03537"/>
    </source>
</evidence>
<dbReference type="PANTHER" id="PTHR35273">
    <property type="entry name" value="ALPHA-1,4 POLYGALACTOSAMINIDASE, PUTATIVE (AFU_ORTHOLOGUE AFUA_3G07890)-RELATED"/>
    <property type="match status" value="1"/>
</dbReference>
<dbReference type="InterPro" id="IPR004352">
    <property type="entry name" value="GH114_TIM-barrel"/>
</dbReference>
<feature type="domain" description="Glycoside-hydrolase family GH114 TIM-barrel" evidence="2">
    <location>
        <begin position="50"/>
        <end position="273"/>
    </location>
</feature>
<name>A0ABU9Q6D5_9BURK</name>
<dbReference type="EMBL" id="JAZHGC010000003">
    <property type="protein sequence ID" value="MEM5284981.1"/>
    <property type="molecule type" value="Genomic_DNA"/>
</dbReference>
<gene>
    <name evidence="3" type="ORF">V4C55_04650</name>
</gene>
<evidence type="ECO:0000313" key="4">
    <source>
        <dbReference type="Proteomes" id="UP001494588"/>
    </source>
</evidence>
<dbReference type="PANTHER" id="PTHR35273:SF2">
    <property type="entry name" value="ALPHA-GALACTOSIDASE"/>
    <property type="match status" value="1"/>
</dbReference>
<accession>A0ABU9Q6D5</accession>
<feature type="compositionally biased region" description="Low complexity" evidence="1">
    <location>
        <begin position="16"/>
        <end position="31"/>
    </location>
</feature>
<feature type="region of interest" description="Disordered" evidence="1">
    <location>
        <begin position="11"/>
        <end position="31"/>
    </location>
</feature>
<reference evidence="3 4" key="1">
    <citation type="submission" date="2024-01" db="EMBL/GenBank/DDBJ databases">
        <title>The diversity of rhizobia nodulating Mimosa spp. in eleven states of Brazil covering several biomes is determined by host plant, location, and edaphic factors.</title>
        <authorList>
            <person name="Rouws L."/>
            <person name="Barauna A."/>
            <person name="Beukes C."/>
            <person name="De Faria S.M."/>
            <person name="Gross E."/>
            <person name="Dos Reis Junior F.B."/>
            <person name="Simon M."/>
            <person name="Maluk M."/>
            <person name="Odee D.W."/>
            <person name="Kenicer G."/>
            <person name="Young J.P.W."/>
            <person name="Reis V.M."/>
            <person name="Zilli J."/>
            <person name="James E.K."/>
        </authorList>
    </citation>
    <scope>NUCLEOTIDE SEQUENCE [LARGE SCALE GENOMIC DNA]</scope>
    <source>
        <strain evidence="3 4">JPY77</strain>
    </source>
</reference>
<proteinExistence type="predicted"/>
<comment type="caution">
    <text evidence="3">The sequence shown here is derived from an EMBL/GenBank/DDBJ whole genome shotgun (WGS) entry which is preliminary data.</text>
</comment>